<evidence type="ECO:0000256" key="1">
    <source>
        <dbReference type="SAM" id="Coils"/>
    </source>
</evidence>
<organism evidence="3 4">
    <name type="scientific">Exophiala bonariae</name>
    <dbReference type="NCBI Taxonomy" id="1690606"/>
    <lineage>
        <taxon>Eukaryota</taxon>
        <taxon>Fungi</taxon>
        <taxon>Dikarya</taxon>
        <taxon>Ascomycota</taxon>
        <taxon>Pezizomycotina</taxon>
        <taxon>Eurotiomycetes</taxon>
        <taxon>Chaetothyriomycetidae</taxon>
        <taxon>Chaetothyriales</taxon>
        <taxon>Herpotrichiellaceae</taxon>
        <taxon>Exophiala</taxon>
    </lineage>
</organism>
<dbReference type="Pfam" id="PF08202">
    <property type="entry name" value="MIS13"/>
    <property type="match status" value="1"/>
</dbReference>
<proteinExistence type="predicted"/>
<accession>A0AAV9N7T0</accession>
<gene>
    <name evidence="3" type="ORF">LTR84_004320</name>
</gene>
<dbReference type="RefSeq" id="XP_064704436.1">
    <property type="nucleotide sequence ID" value="XM_064847897.1"/>
</dbReference>
<dbReference type="InterPro" id="IPR013218">
    <property type="entry name" value="Dsn1/Mis13"/>
</dbReference>
<evidence type="ECO:0000313" key="4">
    <source>
        <dbReference type="Proteomes" id="UP001358417"/>
    </source>
</evidence>
<feature type="compositionally biased region" description="Basic and acidic residues" evidence="2">
    <location>
        <begin position="138"/>
        <end position="157"/>
    </location>
</feature>
<dbReference type="GO" id="GO:0000444">
    <property type="term" value="C:MIS12/MIND type complex"/>
    <property type="evidence" value="ECO:0007669"/>
    <property type="project" value="InterPro"/>
</dbReference>
<dbReference type="GO" id="GO:0051301">
    <property type="term" value="P:cell division"/>
    <property type="evidence" value="ECO:0007669"/>
    <property type="project" value="InterPro"/>
</dbReference>
<evidence type="ECO:0000256" key="2">
    <source>
        <dbReference type="SAM" id="MobiDB-lite"/>
    </source>
</evidence>
<dbReference type="Proteomes" id="UP001358417">
    <property type="component" value="Unassembled WGS sequence"/>
</dbReference>
<evidence type="ECO:0000313" key="3">
    <source>
        <dbReference type="EMBL" id="KAK5049391.1"/>
    </source>
</evidence>
<feature type="compositionally biased region" description="Polar residues" evidence="2">
    <location>
        <begin position="217"/>
        <end position="230"/>
    </location>
</feature>
<dbReference type="AlphaFoldDB" id="A0AAV9N7T0"/>
<reference evidence="3 4" key="1">
    <citation type="submission" date="2023-08" db="EMBL/GenBank/DDBJ databases">
        <title>Black Yeasts Isolated from many extreme environments.</title>
        <authorList>
            <person name="Coleine C."/>
            <person name="Stajich J.E."/>
            <person name="Selbmann L."/>
        </authorList>
    </citation>
    <scope>NUCLEOTIDE SEQUENCE [LARGE SCALE GENOMIC DNA]</scope>
    <source>
        <strain evidence="3 4">CCFEE 5792</strain>
    </source>
</reference>
<dbReference type="PANTHER" id="PTHR14778">
    <property type="entry name" value="KINETOCHORE-ASSOCIATED PROTEIN DSN1 HOMOLOG"/>
    <property type="match status" value="1"/>
</dbReference>
<evidence type="ECO:0008006" key="5">
    <source>
        <dbReference type="Google" id="ProtNLM"/>
    </source>
</evidence>
<sequence>MSERRLSARLHQKDVDPPNSKRVQGYGNVKTSKQTSESLRAQAAKSLNEKKRKLDYDEDDDGFLFTRVKKQKPPPKEIEQLQLLTTTQQPLPQSESLEHTRQSKGDDAKPNDKKGRKRLSFSTPTPNEQPSVRRSKRLSREYEDRATTPVTKPERKAISKQANNVSIEEKKSSPAKPKRKPPKQPVVEIPRPTQAQTQPESQPPPSTISEQVPPPQSQDQIQPGPTTIPTQDEDHAATKIALPFADTPVIKRNKAMREGKGGKGERRSSLGFRGRRASSLIETGNSNALPHSEVEIPDFYKHIESEGLLEPRRMRQLLTWCATRLLDEKPMGTDFEDASARSAARVIEEELLNDLANRSELSDWFSREDAPIQTKPLPHRANPRNLQNAEKISELEVQIKRLQAEKSELESLLRPPSVPDRKNLDLSAGTLPVGELVSQSDNAALAMLQQHVTTSVEISKDLGELYDSIEPTIDAFADGMHRIGQYRDAADTMAGRVLSICAEGLAKRDKEERKRALASDGKTPPKDLSAVLRSLSRADR</sequence>
<feature type="compositionally biased region" description="Pro residues" evidence="2">
    <location>
        <begin position="201"/>
        <end position="216"/>
    </location>
</feature>
<feature type="coiled-coil region" evidence="1">
    <location>
        <begin position="385"/>
        <end position="412"/>
    </location>
</feature>
<name>A0AAV9N7T0_9EURO</name>
<feature type="compositionally biased region" description="Basic and acidic residues" evidence="2">
    <location>
        <begin position="255"/>
        <end position="268"/>
    </location>
</feature>
<comment type="caution">
    <text evidence="3">The sequence shown here is derived from an EMBL/GenBank/DDBJ whole genome shotgun (WGS) entry which is preliminary data.</text>
</comment>
<feature type="region of interest" description="Disordered" evidence="2">
    <location>
        <begin position="1"/>
        <end position="273"/>
    </location>
</feature>
<dbReference type="PANTHER" id="PTHR14778:SF2">
    <property type="entry name" value="KINETOCHORE-ASSOCIATED PROTEIN DSN1 HOMOLOG"/>
    <property type="match status" value="1"/>
</dbReference>
<protein>
    <recommendedName>
        <fullName evidence="5">Kinetochore protein Mis13/DSN1</fullName>
    </recommendedName>
</protein>
<keyword evidence="4" id="KW-1185">Reference proteome</keyword>
<feature type="compositionally biased region" description="Polar residues" evidence="2">
    <location>
        <begin position="29"/>
        <end position="39"/>
    </location>
</feature>
<feature type="compositionally biased region" description="Basic and acidic residues" evidence="2">
    <location>
        <begin position="96"/>
        <end position="113"/>
    </location>
</feature>
<feature type="compositionally biased region" description="Low complexity" evidence="2">
    <location>
        <begin position="80"/>
        <end position="93"/>
    </location>
</feature>
<feature type="compositionally biased region" description="Polar residues" evidence="2">
    <location>
        <begin position="120"/>
        <end position="132"/>
    </location>
</feature>
<dbReference type="GO" id="GO:0007059">
    <property type="term" value="P:chromosome segregation"/>
    <property type="evidence" value="ECO:0007669"/>
    <property type="project" value="InterPro"/>
</dbReference>
<feature type="compositionally biased region" description="Basic and acidic residues" evidence="2">
    <location>
        <begin position="1"/>
        <end position="16"/>
    </location>
</feature>
<keyword evidence="1" id="KW-0175">Coiled coil</keyword>
<feature type="region of interest" description="Disordered" evidence="2">
    <location>
        <begin position="511"/>
        <end position="540"/>
    </location>
</feature>
<dbReference type="EMBL" id="JAVRRD010000019">
    <property type="protein sequence ID" value="KAK5049391.1"/>
    <property type="molecule type" value="Genomic_DNA"/>
</dbReference>
<dbReference type="GeneID" id="89972498"/>